<keyword evidence="3" id="KW-1185">Reference proteome</keyword>
<dbReference type="EMBL" id="CP042909">
    <property type="protein sequence ID" value="QJA05927.1"/>
    <property type="molecule type" value="Genomic_DNA"/>
</dbReference>
<sequence>MLIFSPFALLFFFFLFGLLLFLFLFVHLGLITLAAGKIGLSANQVFLFLLASLVGSQVNLPLARVRREVDILEETIVRFFGVPYAVPRLSEERYTVIALNVGGGLIPVLLSLYLWIKNGLFLSPVVGTALVAAVAFRLARPVPGVGIAVPFLIPPIVAALFAVLFSPQKAPAVAYISGTLGTLIGADLLHLRDIPRLRTPVASIGGAGTFDGIFLTGIVAVLLA</sequence>
<feature type="transmembrane region" description="Helical" evidence="1">
    <location>
        <begin position="94"/>
        <end position="115"/>
    </location>
</feature>
<name>A0A6H1WRT0_9BACT</name>
<dbReference type="Pfam" id="PF07758">
    <property type="entry name" value="DUF1614"/>
    <property type="match status" value="1"/>
</dbReference>
<keyword evidence="1" id="KW-1133">Transmembrane helix</keyword>
<organism evidence="2 3">
    <name type="scientific">Thermosulfurimonas marina</name>
    <dbReference type="NCBI Taxonomy" id="2047767"/>
    <lineage>
        <taxon>Bacteria</taxon>
        <taxon>Pseudomonadati</taxon>
        <taxon>Thermodesulfobacteriota</taxon>
        <taxon>Thermodesulfobacteria</taxon>
        <taxon>Thermodesulfobacteriales</taxon>
        <taxon>Thermodesulfobacteriaceae</taxon>
        <taxon>Thermosulfurimonas</taxon>
    </lineage>
</organism>
<gene>
    <name evidence="2" type="ORF">FVE67_03550</name>
</gene>
<evidence type="ECO:0000313" key="3">
    <source>
        <dbReference type="Proteomes" id="UP000501253"/>
    </source>
</evidence>
<dbReference type="KEGG" id="tmai:FVE67_03550"/>
<dbReference type="InterPro" id="IPR011672">
    <property type="entry name" value="DUF1614"/>
</dbReference>
<protein>
    <submittedName>
        <fullName evidence="2">DUF1614 domain-containing protein</fullName>
    </submittedName>
</protein>
<reference evidence="2 3" key="1">
    <citation type="submission" date="2019-08" db="EMBL/GenBank/DDBJ databases">
        <title>Complete genome sequence of Thermosulfurimonas marina SU872T, an anaerobic thermophilic chemolithoautotrophic bacterium isolated from a shallow marine hydrothermal vent.</title>
        <authorList>
            <person name="Allioux M."/>
            <person name="Jebbar M."/>
            <person name="Slobodkina G."/>
            <person name="Slobodkin A."/>
            <person name="Moalic Y."/>
            <person name="Frolova A."/>
            <person name="Shao Z."/>
            <person name="Alain K."/>
        </authorList>
    </citation>
    <scope>NUCLEOTIDE SEQUENCE [LARGE SCALE GENOMIC DNA]</scope>
    <source>
        <strain evidence="2 3">SU872</strain>
    </source>
</reference>
<keyword evidence="1" id="KW-0472">Membrane</keyword>
<feature type="transmembrane region" description="Helical" evidence="1">
    <location>
        <begin position="145"/>
        <end position="166"/>
    </location>
</feature>
<keyword evidence="1" id="KW-0812">Transmembrane</keyword>
<evidence type="ECO:0000256" key="1">
    <source>
        <dbReference type="SAM" id="Phobius"/>
    </source>
</evidence>
<dbReference type="AlphaFoldDB" id="A0A6H1WRT0"/>
<feature type="transmembrane region" description="Helical" evidence="1">
    <location>
        <begin position="44"/>
        <end position="62"/>
    </location>
</feature>
<dbReference type="Proteomes" id="UP000501253">
    <property type="component" value="Chromosome"/>
</dbReference>
<evidence type="ECO:0000313" key="2">
    <source>
        <dbReference type="EMBL" id="QJA05927.1"/>
    </source>
</evidence>
<feature type="transmembrane region" description="Helical" evidence="1">
    <location>
        <begin position="172"/>
        <end position="189"/>
    </location>
</feature>
<proteinExistence type="predicted"/>
<feature type="transmembrane region" description="Helical" evidence="1">
    <location>
        <begin position="201"/>
        <end position="223"/>
    </location>
</feature>
<accession>A0A6H1WRT0</accession>